<organism evidence="3">
    <name type="scientific">Onchocerca flexuosa</name>
    <dbReference type="NCBI Taxonomy" id="387005"/>
    <lineage>
        <taxon>Eukaryota</taxon>
        <taxon>Metazoa</taxon>
        <taxon>Ecdysozoa</taxon>
        <taxon>Nematoda</taxon>
        <taxon>Chromadorea</taxon>
        <taxon>Rhabditida</taxon>
        <taxon>Spirurina</taxon>
        <taxon>Spiruromorpha</taxon>
        <taxon>Filarioidea</taxon>
        <taxon>Onchocercidae</taxon>
        <taxon>Onchocerca</taxon>
    </lineage>
</organism>
<evidence type="ECO:0000313" key="1">
    <source>
        <dbReference type="EMBL" id="VDO40308.1"/>
    </source>
</evidence>
<reference evidence="3" key="1">
    <citation type="submission" date="2016-06" db="UniProtKB">
        <authorList>
            <consortium name="WormBaseParasite"/>
        </authorList>
    </citation>
    <scope>IDENTIFICATION</scope>
</reference>
<dbReference type="Proteomes" id="UP000267606">
    <property type="component" value="Unassembled WGS sequence"/>
</dbReference>
<keyword evidence="2" id="KW-1185">Reference proteome</keyword>
<name>A0A183HAP0_9BILA</name>
<protein>
    <submittedName>
        <fullName evidence="3">Flocculation protein FLO11-like</fullName>
    </submittedName>
</protein>
<proteinExistence type="predicted"/>
<sequence>MIVADPVKAVGVKIISFVDSASTSANIEMTVSHSNVSANPVASSGVSVESNVALSAASSMQNFQTVQPPIAMKNQSLDQMTGIPQPAVAAITQNLPGIVQPPVSAHQSSVSVVSHTASSNTTTTTSITTPVPAPVVTTSTTKTSRFLVTKSTLPVDISSSSTLPSLSSNLQEHTFSKPSLQTNTDRADQVLSANIFYVIYINAISAIPIREITTVIVSHMDNYPISEPQAKDAPPVVTAASNSTSAPLINPVNTSAVVLQHAPNAELRTTLKKLESELCKVSGVNAPNNIPSVMNSGSVPPLDLPGISGGSLPCASLPHTPSISSNLTHNLTGLNDKLLALSQKMQNEQMEEVAYSGNEAVASVAQHSPGITPGLQNASTAPVIPTTLPNIVSGTVTPGKTSATPEAGILHVDTLNELADALQKVIHFEPRETGSVPPPGVDITGHIAPLPTEHQSPSTTDMLHAAVTNLQDISSGVDRAVL</sequence>
<gene>
    <name evidence="1" type="ORF">OFLC_LOCUS4552</name>
</gene>
<dbReference type="WBParaSite" id="OFLC_0000455101-mRNA-1">
    <property type="protein sequence ID" value="OFLC_0000455101-mRNA-1"/>
    <property type="gene ID" value="OFLC_0000455101"/>
</dbReference>
<dbReference type="EMBL" id="UZAJ01003504">
    <property type="protein sequence ID" value="VDO40308.1"/>
    <property type="molecule type" value="Genomic_DNA"/>
</dbReference>
<dbReference type="STRING" id="387005.A0A183HAP0"/>
<dbReference type="AlphaFoldDB" id="A0A183HAP0"/>
<reference evidence="1 2" key="2">
    <citation type="submission" date="2018-11" db="EMBL/GenBank/DDBJ databases">
        <authorList>
            <consortium name="Pathogen Informatics"/>
        </authorList>
    </citation>
    <scope>NUCLEOTIDE SEQUENCE [LARGE SCALE GENOMIC DNA]</scope>
</reference>
<evidence type="ECO:0000313" key="2">
    <source>
        <dbReference type="Proteomes" id="UP000267606"/>
    </source>
</evidence>
<evidence type="ECO:0000313" key="3">
    <source>
        <dbReference type="WBParaSite" id="OFLC_0000455101-mRNA-1"/>
    </source>
</evidence>
<accession>A0A183HAP0</accession>